<dbReference type="SMART" id="SM00034">
    <property type="entry name" value="CLECT"/>
    <property type="match status" value="1"/>
</dbReference>
<evidence type="ECO:0000256" key="1">
    <source>
        <dbReference type="SAM" id="SignalP"/>
    </source>
</evidence>
<gene>
    <name evidence="3" type="ORF">HOLleu_28585</name>
</gene>
<proteinExistence type="predicted"/>
<feature type="domain" description="C-type lectin" evidence="2">
    <location>
        <begin position="29"/>
        <end position="162"/>
    </location>
</feature>
<accession>A0A9Q1BMM1</accession>
<dbReference type="Gene3D" id="3.10.100.10">
    <property type="entry name" value="Mannose-Binding Protein A, subunit A"/>
    <property type="match status" value="1"/>
</dbReference>
<dbReference type="SUPFAM" id="SSF56436">
    <property type="entry name" value="C-type lectin-like"/>
    <property type="match status" value="1"/>
</dbReference>
<protein>
    <submittedName>
        <fullName evidence="3">Alpha-N-acetylgalactosamine-specific lectin</fullName>
    </submittedName>
</protein>
<dbReference type="InterPro" id="IPR001304">
    <property type="entry name" value="C-type_lectin-like"/>
</dbReference>
<evidence type="ECO:0000313" key="3">
    <source>
        <dbReference type="EMBL" id="KAJ8029240.1"/>
    </source>
</evidence>
<dbReference type="OrthoDB" id="418245at2759"/>
<keyword evidence="4" id="KW-1185">Reference proteome</keyword>
<dbReference type="EMBL" id="JAIZAY010000014">
    <property type="protein sequence ID" value="KAJ8029240.1"/>
    <property type="molecule type" value="Genomic_DNA"/>
</dbReference>
<keyword evidence="1" id="KW-0732">Signal</keyword>
<feature type="chain" id="PRO_5040112103" evidence="1">
    <location>
        <begin position="21"/>
        <end position="180"/>
    </location>
</feature>
<reference evidence="3" key="1">
    <citation type="submission" date="2021-10" db="EMBL/GenBank/DDBJ databases">
        <title>Tropical sea cucumber genome reveals ecological adaptation and Cuvierian tubules defense mechanism.</title>
        <authorList>
            <person name="Chen T."/>
        </authorList>
    </citation>
    <scope>NUCLEOTIDE SEQUENCE</scope>
    <source>
        <strain evidence="3">Nanhai2018</strain>
        <tissue evidence="3">Muscle</tissue>
    </source>
</reference>
<dbReference type="InterPro" id="IPR050111">
    <property type="entry name" value="C-type_lectin/snaclec_domain"/>
</dbReference>
<comment type="caution">
    <text evidence="3">The sequence shown here is derived from an EMBL/GenBank/DDBJ whole genome shotgun (WGS) entry which is preliminary data.</text>
</comment>
<feature type="signal peptide" evidence="1">
    <location>
        <begin position="1"/>
        <end position="20"/>
    </location>
</feature>
<evidence type="ECO:0000313" key="4">
    <source>
        <dbReference type="Proteomes" id="UP001152320"/>
    </source>
</evidence>
<organism evidence="3 4">
    <name type="scientific">Holothuria leucospilota</name>
    <name type="common">Black long sea cucumber</name>
    <name type="synonym">Mertensiothuria leucospilota</name>
    <dbReference type="NCBI Taxonomy" id="206669"/>
    <lineage>
        <taxon>Eukaryota</taxon>
        <taxon>Metazoa</taxon>
        <taxon>Echinodermata</taxon>
        <taxon>Eleutherozoa</taxon>
        <taxon>Echinozoa</taxon>
        <taxon>Holothuroidea</taxon>
        <taxon>Aspidochirotacea</taxon>
        <taxon>Aspidochirotida</taxon>
        <taxon>Holothuriidae</taxon>
        <taxon>Holothuria</taxon>
    </lineage>
</organism>
<dbReference type="Pfam" id="PF00059">
    <property type="entry name" value="Lectin_C"/>
    <property type="match status" value="1"/>
</dbReference>
<dbReference type="Proteomes" id="UP001152320">
    <property type="component" value="Chromosome 14"/>
</dbReference>
<dbReference type="InterPro" id="IPR016186">
    <property type="entry name" value="C-type_lectin-like/link_sf"/>
</dbReference>
<dbReference type="PANTHER" id="PTHR22803">
    <property type="entry name" value="MANNOSE, PHOSPHOLIPASE, LECTIN RECEPTOR RELATED"/>
    <property type="match status" value="1"/>
</dbReference>
<evidence type="ECO:0000259" key="2">
    <source>
        <dbReference type="PROSITE" id="PS50041"/>
    </source>
</evidence>
<name>A0A9Q1BMM1_HOLLE</name>
<dbReference type="PROSITE" id="PS51257">
    <property type="entry name" value="PROKAR_LIPOPROTEIN"/>
    <property type="match status" value="1"/>
</dbReference>
<dbReference type="PROSITE" id="PS50041">
    <property type="entry name" value="C_TYPE_LECTIN_2"/>
    <property type="match status" value="1"/>
</dbReference>
<dbReference type="InterPro" id="IPR016187">
    <property type="entry name" value="CTDL_fold"/>
</dbReference>
<sequence>MTGKEIVQLFVVLFFVGCEAQCPPLWTQWQDHCYMYIGTPAMNWREAEAYCIENGAHLASIHSGEENTFILEMWRKSRDEKTWFENTFWKTMSVKSRVPFVYIGLNDIDDNGNFKWSDGTPYDYGHDMWLRRNPETANTKLGLLEDGVMMWDRKSHMGRWNDVNSRSKHLRGPSICKRPV</sequence>
<dbReference type="AlphaFoldDB" id="A0A9Q1BMM1"/>